<gene>
    <name evidence="8" type="ORF">MESMUL_15820</name>
</gene>
<accession>A0A401LM72</accession>
<dbReference type="EMBL" id="BGZJ01000001">
    <property type="protein sequence ID" value="GBO94228.1"/>
    <property type="molecule type" value="Genomic_DNA"/>
</dbReference>
<sequence length="660" mass="72384">MWLQGLVRGLAAAAALLCIMTGFRLAFFLAYRSPEISFADELSALVLGARVDLKWVSILLFPAWLFWLLGLKAAVSGKIAKVFFVLGVFLSVLLDAVNFGFYGFYRTPISSIIFGFLQDDTAAITKTILSDWPVMSYLAVIAIATGIPLFIPSLFHARVPEFRRPKTALTLIAVIFTVLLGIAMRGSLGKFPLRLQDFSISPIPFVNATVPNGTEALYVATKDQKALELKGGPAAGLRELGFADPEAAERALKELEPQNPAPVTRDARQPNVIFALMESMGRDEFDSYDPKTNDTLGALAGAMKSGYVFHQGIPVGNGTFVSLEGLLYDSPLSPISQSRYGHEQFPFSNVLAFRRAGYRTIFLTSCTENWRELNRSLPLHGFDEVIGASKIKGRFPEAEMGVWGVGDKWTFRYAKELLEKASKDGKPVFLMILSATNHPPHHLPDHETGAAVDPAKLPPFLIQKPHDEMVSMLQTYSYAANALGNFVEGVRSEPWGKNTLIAATGDHNARFSYQPNGWYHHANGVPILFWLPDGFKPAAVPPSKQWVSHRDIFPTLRGIALGEKPALYQGRDIFEPGIPDAADTFTGIGKYGYAIGNAGAAGVDGSGKLLCFRWQGDRLITSSCTPELRKLGTIAAVRRALSDYTVRSALLHEKAEKRLE</sequence>
<dbReference type="InterPro" id="IPR000917">
    <property type="entry name" value="Sulfatase_N"/>
</dbReference>
<name>A0A388SD52_9BURK</name>
<feature type="transmembrane region" description="Helical" evidence="6">
    <location>
        <begin position="55"/>
        <end position="75"/>
    </location>
</feature>
<dbReference type="AlphaFoldDB" id="A0A388SD52"/>
<reference evidence="8 9" key="1">
    <citation type="journal article" date="2018" name="Int. J. Syst. Evol. Microbiol.">
        <title>Mesosutterella multiformis gen. nov., sp. nov., a member of the family Sutterellaceae and Sutterella megalosphaeroides sp. nov., isolated from human faeces.</title>
        <authorList>
            <person name="Sakamoto M."/>
            <person name="Ikeyama N."/>
            <person name="Kunihiro T."/>
            <person name="Iino T."/>
            <person name="Yuki M."/>
            <person name="Ohkuma M."/>
        </authorList>
    </citation>
    <scope>NUCLEOTIDE SEQUENCE [LARGE SCALE GENOMIC DNA]</scope>
    <source>
        <strain evidence="8 9">4NBBH2</strain>
    </source>
</reference>
<evidence type="ECO:0000256" key="3">
    <source>
        <dbReference type="ARBA" id="ARBA00022692"/>
    </source>
</evidence>
<dbReference type="CDD" id="cd16015">
    <property type="entry name" value="LTA_synthase"/>
    <property type="match status" value="1"/>
</dbReference>
<dbReference type="GO" id="GO:0005886">
    <property type="term" value="C:plasma membrane"/>
    <property type="evidence" value="ECO:0007669"/>
    <property type="project" value="UniProtKB-SubCell"/>
</dbReference>
<evidence type="ECO:0000256" key="4">
    <source>
        <dbReference type="ARBA" id="ARBA00022989"/>
    </source>
</evidence>
<evidence type="ECO:0000256" key="2">
    <source>
        <dbReference type="ARBA" id="ARBA00022475"/>
    </source>
</evidence>
<evidence type="ECO:0000259" key="7">
    <source>
        <dbReference type="Pfam" id="PF00884"/>
    </source>
</evidence>
<organism evidence="8 9">
    <name type="scientific">Mesosutterella multiformis</name>
    <dbReference type="NCBI Taxonomy" id="2259133"/>
    <lineage>
        <taxon>Bacteria</taxon>
        <taxon>Pseudomonadati</taxon>
        <taxon>Pseudomonadota</taxon>
        <taxon>Betaproteobacteria</taxon>
        <taxon>Burkholderiales</taxon>
        <taxon>Sutterellaceae</taxon>
        <taxon>Mesosutterella</taxon>
    </lineage>
</organism>
<keyword evidence="3 6" id="KW-0812">Transmembrane</keyword>
<dbReference type="PANTHER" id="PTHR47371">
    <property type="entry name" value="LIPOTEICHOIC ACID SYNTHASE"/>
    <property type="match status" value="1"/>
</dbReference>
<evidence type="ECO:0000256" key="6">
    <source>
        <dbReference type="SAM" id="Phobius"/>
    </source>
</evidence>
<dbReference type="PANTHER" id="PTHR47371:SF3">
    <property type="entry name" value="PHOSPHOGLYCEROL TRANSFERASE I"/>
    <property type="match status" value="1"/>
</dbReference>
<feature type="transmembrane region" description="Helical" evidence="6">
    <location>
        <begin position="82"/>
        <end position="105"/>
    </location>
</feature>
<feature type="domain" description="Sulfatase N-terminal" evidence="7">
    <location>
        <begin position="270"/>
        <end position="559"/>
    </location>
</feature>
<evidence type="ECO:0000313" key="8">
    <source>
        <dbReference type="EMBL" id="GBO94228.1"/>
    </source>
</evidence>
<protein>
    <submittedName>
        <fullName evidence="8">Sulfatase</fullName>
    </submittedName>
</protein>
<proteinExistence type="predicted"/>
<dbReference type="Gene3D" id="3.40.720.10">
    <property type="entry name" value="Alkaline Phosphatase, subunit A"/>
    <property type="match status" value="1"/>
</dbReference>
<dbReference type="SUPFAM" id="SSF53649">
    <property type="entry name" value="Alkaline phosphatase-like"/>
    <property type="match status" value="1"/>
</dbReference>
<evidence type="ECO:0000256" key="1">
    <source>
        <dbReference type="ARBA" id="ARBA00004651"/>
    </source>
</evidence>
<dbReference type="Proteomes" id="UP000266091">
    <property type="component" value="Unassembled WGS sequence"/>
</dbReference>
<keyword evidence="9" id="KW-1185">Reference proteome</keyword>
<dbReference type="InterPro" id="IPR017850">
    <property type="entry name" value="Alkaline_phosphatase_core_sf"/>
</dbReference>
<comment type="subcellular location">
    <subcellularLocation>
        <location evidence="1">Cell membrane</location>
        <topology evidence="1">Multi-pass membrane protein</topology>
    </subcellularLocation>
</comment>
<keyword evidence="2" id="KW-1003">Cell membrane</keyword>
<keyword evidence="4 6" id="KW-1133">Transmembrane helix</keyword>
<accession>A0A388SD52</accession>
<evidence type="ECO:0000256" key="5">
    <source>
        <dbReference type="ARBA" id="ARBA00023136"/>
    </source>
</evidence>
<keyword evidence="5 6" id="KW-0472">Membrane</keyword>
<dbReference type="Pfam" id="PF00884">
    <property type="entry name" value="Sulfatase"/>
    <property type="match status" value="1"/>
</dbReference>
<dbReference type="InterPro" id="IPR050448">
    <property type="entry name" value="OpgB/LTA_synthase_biosynth"/>
</dbReference>
<evidence type="ECO:0000313" key="9">
    <source>
        <dbReference type="Proteomes" id="UP000266091"/>
    </source>
</evidence>
<comment type="caution">
    <text evidence="8">The sequence shown here is derived from an EMBL/GenBank/DDBJ whole genome shotgun (WGS) entry which is preliminary data.</text>
</comment>
<feature type="transmembrane region" description="Helical" evidence="6">
    <location>
        <begin position="167"/>
        <end position="188"/>
    </location>
</feature>
<feature type="transmembrane region" description="Helical" evidence="6">
    <location>
        <begin position="134"/>
        <end position="155"/>
    </location>
</feature>